<sequence length="120" mass="12808">MSLFDADERLADVRVGQVLRGRHSKAMDAALTAANAAEVMGELDGGLATVLRAGAWALDSMEKSNHHYGPAKLIPAMTEALRDAHMTPESRQTDLDSDYRQLLAELASADDSAPVSDSAQ</sequence>
<dbReference type="KEGG" id="vg:28801479"/>
<name>A0A160DHI5_9CAUD</name>
<dbReference type="OrthoDB" id="35488at10239"/>
<evidence type="ECO:0000313" key="2">
    <source>
        <dbReference type="Proteomes" id="UP000202089"/>
    </source>
</evidence>
<keyword evidence="2" id="KW-1185">Reference proteome</keyword>
<evidence type="ECO:0000313" key="1">
    <source>
        <dbReference type="EMBL" id="ANA87579.1"/>
    </source>
</evidence>
<reference evidence="2" key="1">
    <citation type="submission" date="2016-03" db="EMBL/GenBank/DDBJ databases">
        <authorList>
            <person name="Ploux O."/>
        </authorList>
    </citation>
    <scope>NUCLEOTIDE SEQUENCE [LARGE SCALE GENOMIC DNA]</scope>
</reference>
<organism evidence="1 2">
    <name type="scientific">Gordonia phage McGonagall</name>
    <dbReference type="NCBI Taxonomy" id="1838072"/>
    <lineage>
        <taxon>Viruses</taxon>
        <taxon>Duplodnaviria</taxon>
        <taxon>Heunggongvirae</taxon>
        <taxon>Uroviricota</taxon>
        <taxon>Caudoviricetes</taxon>
        <taxon>Mcgonagallvirus</taxon>
        <taxon>Mcgonagallvirus macgonagall</taxon>
    </lineage>
</organism>
<protein>
    <submittedName>
        <fullName evidence="1">Uncharacterized protein</fullName>
    </submittedName>
</protein>
<accession>A0A160DHI5</accession>
<dbReference type="GeneID" id="28801479"/>
<proteinExistence type="predicted"/>
<dbReference type="RefSeq" id="YP_009274013.1">
    <property type="nucleotide sequence ID" value="NC_030912.1"/>
</dbReference>
<dbReference type="EMBL" id="KU998255">
    <property type="protein sequence ID" value="ANA87579.1"/>
    <property type="molecule type" value="Genomic_DNA"/>
</dbReference>
<gene>
    <name evidence="1" type="primary">1</name>
    <name evidence="1" type="ORF">MCGONAGALL_1</name>
</gene>
<dbReference type="Proteomes" id="UP000202089">
    <property type="component" value="Segment"/>
</dbReference>